<dbReference type="InterPro" id="IPR004600">
    <property type="entry name" value="TFIIH_Tfb4/GTF2H3"/>
</dbReference>
<evidence type="ECO:0000256" key="14">
    <source>
        <dbReference type="RuleBase" id="RU368090"/>
    </source>
</evidence>
<dbReference type="GO" id="GO:0008270">
    <property type="term" value="F:zinc ion binding"/>
    <property type="evidence" value="ECO:0007669"/>
    <property type="project" value="UniProtKB-KW"/>
</dbReference>
<dbReference type="GO" id="GO:0000439">
    <property type="term" value="C:transcription factor TFIIH core complex"/>
    <property type="evidence" value="ECO:0007669"/>
    <property type="project" value="UniProtKB-UniRule"/>
</dbReference>
<evidence type="ECO:0000256" key="6">
    <source>
        <dbReference type="ARBA" id="ARBA00022763"/>
    </source>
</evidence>
<evidence type="ECO:0000256" key="13">
    <source>
        <dbReference type="ARBA" id="ARBA00033341"/>
    </source>
</evidence>
<evidence type="ECO:0000256" key="1">
    <source>
        <dbReference type="ARBA" id="ARBA00002817"/>
    </source>
</evidence>
<organism evidence="15 16">
    <name type="scientific">Starmerella bacillaris</name>
    <name type="common">Yeast</name>
    <name type="synonym">Candida zemplinina</name>
    <dbReference type="NCBI Taxonomy" id="1247836"/>
    <lineage>
        <taxon>Eukaryota</taxon>
        <taxon>Fungi</taxon>
        <taxon>Dikarya</taxon>
        <taxon>Ascomycota</taxon>
        <taxon>Saccharomycotina</taxon>
        <taxon>Dipodascomycetes</taxon>
        <taxon>Dipodascales</taxon>
        <taxon>Trichomonascaceae</taxon>
        <taxon>Starmerella</taxon>
    </lineage>
</organism>
<comment type="subunit">
    <text evidence="14">Component of the 7-subunit TFIIH core complex composed of XPB/SSL2, XPD/RAD3, SSL1, TFB1, TFB2, TFB4 and TFB5, which is active in NER. The core complex associates with the 3-subunit CTD-kinase module TFIIK composed of CCL1, KIN28 and TFB3 to form the 10-subunit holoenzyme (holo-TFIIH) active in transcription.</text>
</comment>
<comment type="subcellular location">
    <subcellularLocation>
        <location evidence="2 14">Nucleus</location>
    </subcellularLocation>
</comment>
<evidence type="ECO:0000256" key="4">
    <source>
        <dbReference type="ARBA" id="ARBA00021280"/>
    </source>
</evidence>
<dbReference type="Proteomes" id="UP001362899">
    <property type="component" value="Unassembled WGS sequence"/>
</dbReference>
<accession>A0AAV5RET8</accession>
<reference evidence="15 16" key="1">
    <citation type="journal article" date="2023" name="Elife">
        <title>Identification of key yeast species and microbe-microbe interactions impacting larval growth of Drosophila in the wild.</title>
        <authorList>
            <person name="Mure A."/>
            <person name="Sugiura Y."/>
            <person name="Maeda R."/>
            <person name="Honda K."/>
            <person name="Sakurai N."/>
            <person name="Takahashi Y."/>
            <person name="Watada M."/>
            <person name="Katoh T."/>
            <person name="Gotoh A."/>
            <person name="Gotoh Y."/>
            <person name="Taniguchi I."/>
            <person name="Nakamura K."/>
            <person name="Hayashi T."/>
            <person name="Katayama T."/>
            <person name="Uemura T."/>
            <person name="Hattori Y."/>
        </authorList>
    </citation>
    <scope>NUCLEOTIDE SEQUENCE [LARGE SCALE GENOMIC DNA]</scope>
    <source>
        <strain evidence="15 16">SB-73</strain>
    </source>
</reference>
<dbReference type="AlphaFoldDB" id="A0AAV5RET8"/>
<comment type="function">
    <text evidence="1 14">Component of the general transcription and DNA repair factor IIH (TFIIH) core complex, which is involved in general and transcription-coupled nucleotide excision repair (NER) of damaged DNA and, when complexed to TFIIK, in RNA transcription by RNA polymerase II. In NER, TFIIH acts by opening DNA around the lesion to allow the excision of the damaged oligonucleotide and its replacement by a new DNA fragment. In transcription, TFIIH has an essential role in transcription initiation. When the pre-initiation complex (PIC) has been established, TFIIH is required for promoter opening and promoter escape. Phosphorylation of the C-terminal tail (CTD) of the largest subunit of RNA polymerase II by the kinase module TFIIK controls the initiation of transcription.</text>
</comment>
<protein>
    <recommendedName>
        <fullName evidence="4 14">General transcription and DNA repair factor IIH subunit TFB4</fullName>
        <shortName evidence="14">TFIIH subunit TFB4</shortName>
    </recommendedName>
    <alternativeName>
        <fullName evidence="13 14">RNA polymerase II transcription factor B subunit 4</fullName>
    </alternativeName>
</protein>
<keyword evidence="16" id="KW-1185">Reference proteome</keyword>
<name>A0AAV5RET8_STABA</name>
<dbReference type="InterPro" id="IPR036465">
    <property type="entry name" value="vWFA_dom_sf"/>
</dbReference>
<keyword evidence="5 14" id="KW-0479">Metal-binding</keyword>
<dbReference type="GO" id="GO:0006355">
    <property type="term" value="P:regulation of DNA-templated transcription"/>
    <property type="evidence" value="ECO:0007669"/>
    <property type="project" value="InterPro"/>
</dbReference>
<dbReference type="GO" id="GO:0006289">
    <property type="term" value="P:nucleotide-excision repair"/>
    <property type="evidence" value="ECO:0007669"/>
    <property type="project" value="UniProtKB-UniRule"/>
</dbReference>
<dbReference type="Pfam" id="PF03850">
    <property type="entry name" value="Tfb4"/>
    <property type="match status" value="1"/>
</dbReference>
<evidence type="ECO:0000256" key="7">
    <source>
        <dbReference type="ARBA" id="ARBA00022771"/>
    </source>
</evidence>
<keyword evidence="11 14" id="KW-0234">DNA repair</keyword>
<comment type="similarity">
    <text evidence="3 14">Belongs to the TFB4 family.</text>
</comment>
<evidence type="ECO:0000256" key="11">
    <source>
        <dbReference type="ARBA" id="ARBA00023204"/>
    </source>
</evidence>
<keyword evidence="10 14" id="KW-0804">Transcription</keyword>
<dbReference type="PANTHER" id="PTHR12831:SF0">
    <property type="entry name" value="GENERAL TRANSCRIPTION FACTOR IIH SUBUNIT 3"/>
    <property type="match status" value="1"/>
</dbReference>
<gene>
    <name evidence="15" type="ORF">DASB73_010080</name>
</gene>
<evidence type="ECO:0000256" key="2">
    <source>
        <dbReference type="ARBA" id="ARBA00004123"/>
    </source>
</evidence>
<proteinExistence type="inferred from homology"/>
<evidence type="ECO:0000256" key="8">
    <source>
        <dbReference type="ARBA" id="ARBA00022833"/>
    </source>
</evidence>
<keyword evidence="9 14" id="KW-0805">Transcription regulation</keyword>
<evidence type="ECO:0000313" key="16">
    <source>
        <dbReference type="Proteomes" id="UP001362899"/>
    </source>
</evidence>
<dbReference type="PANTHER" id="PTHR12831">
    <property type="entry name" value="TRANSCRIPTION INITIATION FACTOR IIH TFIIH , POLYPEPTIDE 3-RELATED"/>
    <property type="match status" value="1"/>
</dbReference>
<sequence>MDSVDDTAAQLAKGVSYDEEIQSDSCSFLVVIIDLHSNGWLNKSQISLWKVLESLTVFLNAHLALNSSNELAVLGFNGLGARVLYSTTTAGKNADANDIANGIHLKGTMIRQFKKFDESVLSSIKAQIAEAKAKNVNGSTSVSGPLSLALSHLNRRIREKSSMRGHILIVSASGDDMGSKYIATMNTIFTAQKLGVPLDVANFGPPKSFLQQAAEFTQGSYLEFSEKDAEGLVHYFCSTFLVEPAVRKYVNMATKSNVDFSAVCFITKKILEIGYVCSVCLCIMQEIPEDNKCAVCHSQYE</sequence>
<keyword evidence="6 14" id="KW-0227">DNA damage</keyword>
<keyword evidence="8 14" id="KW-0862">Zinc</keyword>
<dbReference type="Gene3D" id="3.40.50.410">
    <property type="entry name" value="von Willebrand factor, type A domain"/>
    <property type="match status" value="1"/>
</dbReference>
<evidence type="ECO:0000313" key="15">
    <source>
        <dbReference type="EMBL" id="GMM50050.1"/>
    </source>
</evidence>
<evidence type="ECO:0000256" key="10">
    <source>
        <dbReference type="ARBA" id="ARBA00023163"/>
    </source>
</evidence>
<dbReference type="GO" id="GO:0005675">
    <property type="term" value="C:transcription factor TFIIH holo complex"/>
    <property type="evidence" value="ECO:0007669"/>
    <property type="project" value="UniProtKB-UniRule"/>
</dbReference>
<evidence type="ECO:0000256" key="5">
    <source>
        <dbReference type="ARBA" id="ARBA00022723"/>
    </source>
</evidence>
<evidence type="ECO:0000256" key="3">
    <source>
        <dbReference type="ARBA" id="ARBA00005273"/>
    </source>
</evidence>
<keyword evidence="7 14" id="KW-0863">Zinc-finger</keyword>
<comment type="caution">
    <text evidence="15">The sequence shown here is derived from an EMBL/GenBank/DDBJ whole genome shotgun (WGS) entry which is preliminary data.</text>
</comment>
<keyword evidence="12 14" id="KW-0539">Nucleus</keyword>
<evidence type="ECO:0000256" key="12">
    <source>
        <dbReference type="ARBA" id="ARBA00023242"/>
    </source>
</evidence>
<dbReference type="SUPFAM" id="SSF53300">
    <property type="entry name" value="vWA-like"/>
    <property type="match status" value="1"/>
</dbReference>
<evidence type="ECO:0000256" key="9">
    <source>
        <dbReference type="ARBA" id="ARBA00023015"/>
    </source>
</evidence>
<dbReference type="EMBL" id="BTGC01000003">
    <property type="protein sequence ID" value="GMM50050.1"/>
    <property type="molecule type" value="Genomic_DNA"/>
</dbReference>